<name>A0A0E9UEM9_ANGAN</name>
<reference evidence="1" key="1">
    <citation type="submission" date="2014-11" db="EMBL/GenBank/DDBJ databases">
        <authorList>
            <person name="Amaro Gonzalez C."/>
        </authorList>
    </citation>
    <scope>NUCLEOTIDE SEQUENCE</scope>
</reference>
<dbReference type="AlphaFoldDB" id="A0A0E9UEM9"/>
<sequence>MCGQKICRNCVMLLSKHAPKSQSKVFRNFC</sequence>
<dbReference type="EMBL" id="GBXM01044283">
    <property type="protein sequence ID" value="JAH64294.1"/>
    <property type="molecule type" value="Transcribed_RNA"/>
</dbReference>
<organism evidence="1">
    <name type="scientific">Anguilla anguilla</name>
    <name type="common">European freshwater eel</name>
    <name type="synonym">Muraena anguilla</name>
    <dbReference type="NCBI Taxonomy" id="7936"/>
    <lineage>
        <taxon>Eukaryota</taxon>
        <taxon>Metazoa</taxon>
        <taxon>Chordata</taxon>
        <taxon>Craniata</taxon>
        <taxon>Vertebrata</taxon>
        <taxon>Euteleostomi</taxon>
        <taxon>Actinopterygii</taxon>
        <taxon>Neopterygii</taxon>
        <taxon>Teleostei</taxon>
        <taxon>Anguilliformes</taxon>
        <taxon>Anguillidae</taxon>
        <taxon>Anguilla</taxon>
    </lineage>
</organism>
<protein>
    <submittedName>
        <fullName evidence="1">Uncharacterized protein</fullName>
    </submittedName>
</protein>
<reference evidence="1" key="2">
    <citation type="journal article" date="2015" name="Fish Shellfish Immunol.">
        <title>Early steps in the European eel (Anguilla anguilla)-Vibrio vulnificus interaction in the gills: Role of the RtxA13 toxin.</title>
        <authorList>
            <person name="Callol A."/>
            <person name="Pajuelo D."/>
            <person name="Ebbesson L."/>
            <person name="Teles M."/>
            <person name="MacKenzie S."/>
            <person name="Amaro C."/>
        </authorList>
    </citation>
    <scope>NUCLEOTIDE SEQUENCE</scope>
</reference>
<proteinExistence type="predicted"/>
<accession>A0A0E9UEM9</accession>
<evidence type="ECO:0000313" key="1">
    <source>
        <dbReference type="EMBL" id="JAH64294.1"/>
    </source>
</evidence>